<evidence type="ECO:0000256" key="1">
    <source>
        <dbReference type="SAM" id="Coils"/>
    </source>
</evidence>
<protein>
    <recommendedName>
        <fullName evidence="4">DUF4164 domain-containing protein</fullName>
    </recommendedName>
</protein>
<reference evidence="2 3" key="1">
    <citation type="journal article" date="2016" name="Environ. Microbiol.">
        <title>New Methyloceanibacter diversity from North Sea sediments includes methanotroph containing solely the soluble methane monooxygenase.</title>
        <authorList>
            <person name="Vekeman B."/>
            <person name="Kerckhof F.M."/>
            <person name="Cremers G."/>
            <person name="de Vos P."/>
            <person name="Vandamme P."/>
            <person name="Boon N."/>
            <person name="Op den Camp H.J."/>
            <person name="Heylen K."/>
        </authorList>
    </citation>
    <scope>NUCLEOTIDE SEQUENCE [LARGE SCALE GENOMIC DNA]</scope>
    <source>
        <strain evidence="2 3">R-67175</strain>
    </source>
</reference>
<comment type="caution">
    <text evidence="2">The sequence shown here is derived from an EMBL/GenBank/DDBJ whole genome shotgun (WGS) entry which is preliminary data.</text>
</comment>
<dbReference type="RefSeq" id="WP_069442226.1">
    <property type="nucleotide sequence ID" value="NZ_LPWF01000028.1"/>
</dbReference>
<evidence type="ECO:0000313" key="3">
    <source>
        <dbReference type="Proteomes" id="UP000094472"/>
    </source>
</evidence>
<evidence type="ECO:0008006" key="4">
    <source>
        <dbReference type="Google" id="ProtNLM"/>
    </source>
</evidence>
<gene>
    <name evidence="2" type="ORF">AUC69_14035</name>
</gene>
<sequence length="96" mass="10665">MTQPKALQQATERLDAAVEALDSRLQHVFAESDGDVSVAALKEEIRFLTDERDQLLIDLEAERSRVRRLKAANDEVSGRLDTVLGTLKDMMPAMPG</sequence>
<dbReference type="InterPro" id="IPR025310">
    <property type="entry name" value="DUF4164"/>
</dbReference>
<dbReference type="EMBL" id="LPWF01000028">
    <property type="protein sequence ID" value="ODR96712.1"/>
    <property type="molecule type" value="Genomic_DNA"/>
</dbReference>
<keyword evidence="1" id="KW-0175">Coiled coil</keyword>
<accession>A0A1E3VT64</accession>
<dbReference type="AlphaFoldDB" id="A0A1E3VT64"/>
<proteinExistence type="predicted"/>
<organism evidence="2 3">
    <name type="scientific">Methyloceanibacter superfactus</name>
    <dbReference type="NCBI Taxonomy" id="1774969"/>
    <lineage>
        <taxon>Bacteria</taxon>
        <taxon>Pseudomonadati</taxon>
        <taxon>Pseudomonadota</taxon>
        <taxon>Alphaproteobacteria</taxon>
        <taxon>Hyphomicrobiales</taxon>
        <taxon>Hyphomicrobiaceae</taxon>
        <taxon>Methyloceanibacter</taxon>
    </lineage>
</organism>
<name>A0A1E3VT64_9HYPH</name>
<dbReference type="OrthoDB" id="8450996at2"/>
<feature type="coiled-coil region" evidence="1">
    <location>
        <begin position="38"/>
        <end position="72"/>
    </location>
</feature>
<evidence type="ECO:0000313" key="2">
    <source>
        <dbReference type="EMBL" id="ODR96712.1"/>
    </source>
</evidence>
<keyword evidence="3" id="KW-1185">Reference proteome</keyword>
<dbReference type="Pfam" id="PF13747">
    <property type="entry name" value="DUF4164"/>
    <property type="match status" value="1"/>
</dbReference>
<dbReference type="Proteomes" id="UP000094472">
    <property type="component" value="Unassembled WGS sequence"/>
</dbReference>